<dbReference type="EC" id="3.5.1.28" evidence="6"/>
<dbReference type="SUPFAM" id="SSF53187">
    <property type="entry name" value="Zn-dependent exopeptidases"/>
    <property type="match status" value="1"/>
</dbReference>
<evidence type="ECO:0000256" key="4">
    <source>
        <dbReference type="SAM" id="SignalP"/>
    </source>
</evidence>
<dbReference type="InterPro" id="IPR003646">
    <property type="entry name" value="SH3-like_bac-type"/>
</dbReference>
<dbReference type="PROSITE" id="PS51781">
    <property type="entry name" value="SH3B"/>
    <property type="match status" value="2"/>
</dbReference>
<feature type="signal peptide" evidence="4">
    <location>
        <begin position="1"/>
        <end position="24"/>
    </location>
</feature>
<dbReference type="GO" id="GO:0071555">
    <property type="term" value="P:cell wall organization"/>
    <property type="evidence" value="ECO:0007669"/>
    <property type="project" value="UniProtKB-KW"/>
</dbReference>
<comment type="caution">
    <text evidence="6">The sequence shown here is derived from an EMBL/GenBank/DDBJ whole genome shotgun (WGS) entry which is preliminary data.</text>
</comment>
<feature type="domain" description="SH3b" evidence="5">
    <location>
        <begin position="28"/>
        <end position="90"/>
    </location>
</feature>
<dbReference type="EMBL" id="JACHHB010000008">
    <property type="protein sequence ID" value="MBB5173788.1"/>
    <property type="molecule type" value="Genomic_DNA"/>
</dbReference>
<feature type="region of interest" description="Disordered" evidence="3">
    <location>
        <begin position="90"/>
        <end position="114"/>
    </location>
</feature>
<feature type="chain" id="PRO_5039343787" evidence="4">
    <location>
        <begin position="25"/>
        <end position="589"/>
    </location>
</feature>
<evidence type="ECO:0000256" key="3">
    <source>
        <dbReference type="SAM" id="MobiDB-lite"/>
    </source>
</evidence>
<evidence type="ECO:0000256" key="1">
    <source>
        <dbReference type="ARBA" id="ARBA00022801"/>
    </source>
</evidence>
<name>A0A840QR27_9BACI</name>
<feature type="compositionally biased region" description="Acidic residues" evidence="3">
    <location>
        <begin position="90"/>
        <end position="105"/>
    </location>
</feature>
<keyword evidence="4" id="KW-0732">Signal</keyword>
<dbReference type="InterPro" id="IPR002508">
    <property type="entry name" value="MurNAc-LAA_cat"/>
</dbReference>
<dbReference type="Gene3D" id="3.40.630.40">
    <property type="entry name" value="Zn-dependent exopeptidases"/>
    <property type="match status" value="1"/>
</dbReference>
<organism evidence="6 7">
    <name type="scientific">Texcoconibacillus texcoconensis</name>
    <dbReference type="NCBI Taxonomy" id="1095777"/>
    <lineage>
        <taxon>Bacteria</taxon>
        <taxon>Bacillati</taxon>
        <taxon>Bacillota</taxon>
        <taxon>Bacilli</taxon>
        <taxon>Bacillales</taxon>
        <taxon>Bacillaceae</taxon>
        <taxon>Texcoconibacillus</taxon>
    </lineage>
</organism>
<dbReference type="Pfam" id="PF01520">
    <property type="entry name" value="Amidase_3"/>
    <property type="match status" value="1"/>
</dbReference>
<dbReference type="SUPFAM" id="SSF55383">
    <property type="entry name" value="Copper amine oxidase, domain N"/>
    <property type="match status" value="1"/>
</dbReference>
<dbReference type="PANTHER" id="PTHR30404">
    <property type="entry name" value="N-ACETYLMURAMOYL-L-ALANINE AMIDASE"/>
    <property type="match status" value="1"/>
</dbReference>
<sequence length="589" mass="65907">MRKLRVVLATGTLTFIMFSSSITAVSAHEEGMITGNNVNIREAPSLESQVIGQLHEDDKLDVYEDEDTWVKVSFEGEEAYVHGDYIAVEESEEAEQDSSDEADSSESEREDVPVIVNDERLSLQREPVFDNNRLVVPFRAISEELGVDVGWKDEEREVHAENGDMHVVFDIDEEKTFVNGEEDKSVDPPPQIIDDYTMIPLRFFSETFGADVSWDEDERIAEITSPDFIDEEEVKSAEEWAYDVEEMVGEVTATVLNVREGPSQSEEVVDKVEEGQEVDVLALENTWAKVDTDEEIGYVHTNYLNLEEGDESVRMLGGLDIKENDDRSVLSWFKIGGLDIDVEEKGQQLYIETDATDVHESTFDGDHIKDLRVDEHSDGTDIVVEVEDNHSFVYRETLGELVVTVLPPGLEGKRIVIDAGHGGSDPGAIANGLEEKEIAKDVSLRIEDLLEDEDVDVIMTRDDDTFVELNERANIANDEFADAFVSIHANSAANESARGSETFWNSHYSSLQSEALAAGIQQQLIDTVGTANRGVFERNFHVVRYSMMPSTLVELGFMTNPADAEKLASDSDRQKMAEAVVEGLEEYYE</sequence>
<protein>
    <submittedName>
        <fullName evidence="6">N-acetylmuramoyl-L-alanine amidase</fullName>
        <ecNumber evidence="6">3.5.1.28</ecNumber>
    </submittedName>
</protein>
<dbReference type="RefSeq" id="WP_184664228.1">
    <property type="nucleotide sequence ID" value="NZ_JACHHB010000008.1"/>
</dbReference>
<gene>
    <name evidence="6" type="ORF">HNQ41_001978</name>
</gene>
<evidence type="ECO:0000313" key="7">
    <source>
        <dbReference type="Proteomes" id="UP000551878"/>
    </source>
</evidence>
<dbReference type="AlphaFoldDB" id="A0A840QR27"/>
<feature type="domain" description="SH3b" evidence="5">
    <location>
        <begin position="246"/>
        <end position="308"/>
    </location>
</feature>
<dbReference type="InterPro" id="IPR012854">
    <property type="entry name" value="Cu_amine_oxidase-like_N"/>
</dbReference>
<accession>A0A840QR27</accession>
<evidence type="ECO:0000259" key="5">
    <source>
        <dbReference type="PROSITE" id="PS51781"/>
    </source>
</evidence>
<dbReference type="PANTHER" id="PTHR30404:SF0">
    <property type="entry name" value="N-ACETYLMURAMOYL-L-ALANINE AMIDASE AMIC"/>
    <property type="match status" value="1"/>
</dbReference>
<dbReference type="GO" id="GO:0030288">
    <property type="term" value="C:outer membrane-bounded periplasmic space"/>
    <property type="evidence" value="ECO:0007669"/>
    <property type="project" value="TreeGrafter"/>
</dbReference>
<dbReference type="Pfam" id="PF07833">
    <property type="entry name" value="Cu_amine_oxidN1"/>
    <property type="match status" value="1"/>
</dbReference>
<dbReference type="InterPro" id="IPR036582">
    <property type="entry name" value="Mao_N_sf"/>
</dbReference>
<reference evidence="6 7" key="1">
    <citation type="submission" date="2020-08" db="EMBL/GenBank/DDBJ databases">
        <title>Genomic Encyclopedia of Type Strains, Phase IV (KMG-IV): sequencing the most valuable type-strain genomes for metagenomic binning, comparative biology and taxonomic classification.</title>
        <authorList>
            <person name="Goeker M."/>
        </authorList>
    </citation>
    <scope>NUCLEOTIDE SEQUENCE [LARGE SCALE GENOMIC DNA]</scope>
    <source>
        <strain evidence="6 7">DSM 24696</strain>
    </source>
</reference>
<dbReference type="InterPro" id="IPR050695">
    <property type="entry name" value="N-acetylmuramoyl_amidase_3"/>
</dbReference>
<keyword evidence="1 6" id="KW-0378">Hydrolase</keyword>
<dbReference type="SMART" id="SM00646">
    <property type="entry name" value="Ami_3"/>
    <property type="match status" value="1"/>
</dbReference>
<dbReference type="Pfam" id="PF08239">
    <property type="entry name" value="SH3_3"/>
    <property type="match status" value="2"/>
</dbReference>
<dbReference type="GO" id="GO:0009253">
    <property type="term" value="P:peptidoglycan catabolic process"/>
    <property type="evidence" value="ECO:0007669"/>
    <property type="project" value="InterPro"/>
</dbReference>
<dbReference type="Gene3D" id="3.30.457.10">
    <property type="entry name" value="Copper amine oxidase-like, N-terminal domain"/>
    <property type="match status" value="1"/>
</dbReference>
<dbReference type="GO" id="GO:0008745">
    <property type="term" value="F:N-acetylmuramoyl-L-alanine amidase activity"/>
    <property type="evidence" value="ECO:0007669"/>
    <property type="project" value="UniProtKB-EC"/>
</dbReference>
<keyword evidence="7" id="KW-1185">Reference proteome</keyword>
<evidence type="ECO:0000313" key="6">
    <source>
        <dbReference type="EMBL" id="MBB5173788.1"/>
    </source>
</evidence>
<keyword evidence="2" id="KW-0961">Cell wall biogenesis/degradation</keyword>
<evidence type="ECO:0000256" key="2">
    <source>
        <dbReference type="ARBA" id="ARBA00023316"/>
    </source>
</evidence>
<dbReference type="Proteomes" id="UP000551878">
    <property type="component" value="Unassembled WGS sequence"/>
</dbReference>
<dbReference type="Gene3D" id="2.30.30.40">
    <property type="entry name" value="SH3 Domains"/>
    <property type="match status" value="2"/>
</dbReference>
<proteinExistence type="predicted"/>
<dbReference type="SMART" id="SM00287">
    <property type="entry name" value="SH3b"/>
    <property type="match status" value="2"/>
</dbReference>
<dbReference type="CDD" id="cd02696">
    <property type="entry name" value="MurNAc-LAA"/>
    <property type="match status" value="1"/>
</dbReference>